<evidence type="ECO:0000256" key="1">
    <source>
        <dbReference type="SAM" id="MobiDB-lite"/>
    </source>
</evidence>
<dbReference type="Proteomes" id="UP000254945">
    <property type="component" value="Unassembled WGS sequence"/>
</dbReference>
<dbReference type="GO" id="GO:0003676">
    <property type="term" value="F:nucleic acid binding"/>
    <property type="evidence" value="ECO:0007669"/>
    <property type="project" value="InterPro"/>
</dbReference>
<dbReference type="EMBL" id="UGQQ01000002">
    <property type="protein sequence ID" value="SUA27490.1"/>
    <property type="molecule type" value="Genomic_DNA"/>
</dbReference>
<organism evidence="3 4">
    <name type="scientific">Mycolicibacterium senegalense</name>
    <dbReference type="NCBI Taxonomy" id="1796"/>
    <lineage>
        <taxon>Bacteria</taxon>
        <taxon>Bacillati</taxon>
        <taxon>Actinomycetota</taxon>
        <taxon>Actinomycetes</taxon>
        <taxon>Mycobacteriales</taxon>
        <taxon>Mycobacteriaceae</taxon>
        <taxon>Mycolicibacterium</taxon>
    </lineage>
</organism>
<evidence type="ECO:0000313" key="3">
    <source>
        <dbReference type="EMBL" id="SUA27490.1"/>
    </source>
</evidence>
<dbReference type="Gene3D" id="1.10.30.50">
    <property type="match status" value="1"/>
</dbReference>
<gene>
    <name evidence="3" type="ORF">NCTC4524_03461</name>
</gene>
<dbReference type="GO" id="GO:0004519">
    <property type="term" value="F:endonuclease activity"/>
    <property type="evidence" value="ECO:0007669"/>
    <property type="project" value="InterPro"/>
</dbReference>
<dbReference type="GO" id="GO:0008270">
    <property type="term" value="F:zinc ion binding"/>
    <property type="evidence" value="ECO:0007669"/>
    <property type="project" value="InterPro"/>
</dbReference>
<evidence type="ECO:0000313" key="4">
    <source>
        <dbReference type="Proteomes" id="UP000254945"/>
    </source>
</evidence>
<proteinExistence type="predicted"/>
<feature type="compositionally biased region" description="Polar residues" evidence="1">
    <location>
        <begin position="430"/>
        <end position="441"/>
    </location>
</feature>
<reference evidence="3 4" key="1">
    <citation type="submission" date="2018-06" db="EMBL/GenBank/DDBJ databases">
        <authorList>
            <consortium name="Pathogen Informatics"/>
            <person name="Doyle S."/>
        </authorList>
    </citation>
    <scope>NUCLEOTIDE SEQUENCE [LARGE SCALE GENOMIC DNA]</scope>
    <source>
        <strain evidence="3 4">NCTC4524</strain>
    </source>
</reference>
<feature type="domain" description="HNH nuclease" evidence="2">
    <location>
        <begin position="359"/>
        <end position="408"/>
    </location>
</feature>
<dbReference type="AlphaFoldDB" id="A0A378W5W3"/>
<dbReference type="SMART" id="SM00507">
    <property type="entry name" value="HNHc"/>
    <property type="match status" value="1"/>
</dbReference>
<dbReference type="CDD" id="cd00085">
    <property type="entry name" value="HNHc"/>
    <property type="match status" value="1"/>
</dbReference>
<dbReference type="STRING" id="1796.ABW05_09355"/>
<dbReference type="InterPro" id="IPR002711">
    <property type="entry name" value="HNH"/>
</dbReference>
<dbReference type="Pfam" id="PF01844">
    <property type="entry name" value="HNH"/>
    <property type="match status" value="1"/>
</dbReference>
<sequence>MRVLALKGGLCSALELVYGLEPCPKYESVDGVILEHMFEVGWNIDPDATEAALVDQLAAMTRASAGIAAAQVTVTAMLEAKRLARKAAEGVPAARRAQGLASEVGLARKSSPWHGAKYLKMSRILVDDMPYTLAALQSGVLTEDRAMIIADQAACLSPADRHAMDAELCADPAVLDGLGDRKVEAEAGRVAFRLDHDAVMARISRHQCDRTVTLRPAPHGMTYVTALLTSAEGVTAYQALQAEAAAAEAASIAAGGGCQGRGPLMADAFYRRITGREVEAAVPVALNLVVSDASLLAQGSEPAVLQGYGPIPAEVARQMALAALLDPQAEATVRKLYADPATGNLVAMESTARAFPKGLRWLIAMRDQRCRTPFCDAPVRHIDHITRHADGGPTSAGNGQGLCERCNYAKESPGWQTATTYDGYGRHTTELTTPTGRTYRSTAPPLPTGARVFTSDIHVVRIHAAA</sequence>
<protein>
    <submittedName>
        <fullName evidence="3">HNH nuclease</fullName>
    </submittedName>
</protein>
<feature type="region of interest" description="Disordered" evidence="1">
    <location>
        <begin position="426"/>
        <end position="447"/>
    </location>
</feature>
<name>A0A378W5W3_9MYCO</name>
<dbReference type="InterPro" id="IPR003615">
    <property type="entry name" value="HNH_nuc"/>
</dbReference>
<accession>A0A378W5W3</accession>
<evidence type="ECO:0000259" key="2">
    <source>
        <dbReference type="SMART" id="SM00507"/>
    </source>
</evidence>